<evidence type="ECO:0000313" key="2">
    <source>
        <dbReference type="Proteomes" id="UP000008549"/>
    </source>
</evidence>
<dbReference type="InParanoid" id="B6IK46"/>
<dbReference type="RefSeq" id="XP_045099835.1">
    <property type="nucleotide sequence ID" value="XM_045238941.1"/>
</dbReference>
<reference evidence="1 2" key="1">
    <citation type="journal article" date="2003" name="PLoS Biol.">
        <title>The genome sequence of Caenorhabditis briggsae: a platform for comparative genomics.</title>
        <authorList>
            <person name="Stein L.D."/>
            <person name="Bao Z."/>
            <person name="Blasiar D."/>
            <person name="Blumenthal T."/>
            <person name="Brent M.R."/>
            <person name="Chen N."/>
            <person name="Chinwalla A."/>
            <person name="Clarke L."/>
            <person name="Clee C."/>
            <person name="Coghlan A."/>
            <person name="Coulson A."/>
            <person name="D'Eustachio P."/>
            <person name="Fitch D.H."/>
            <person name="Fulton L.A."/>
            <person name="Fulton R.E."/>
            <person name="Griffiths-Jones S."/>
            <person name="Harris T.W."/>
            <person name="Hillier L.W."/>
            <person name="Kamath R."/>
            <person name="Kuwabara P.E."/>
            <person name="Mardis E.R."/>
            <person name="Marra M.A."/>
            <person name="Miner T.L."/>
            <person name="Minx P."/>
            <person name="Mullikin J.C."/>
            <person name="Plumb R.W."/>
            <person name="Rogers J."/>
            <person name="Schein J.E."/>
            <person name="Sohrmann M."/>
            <person name="Spieth J."/>
            <person name="Stajich J.E."/>
            <person name="Wei C."/>
            <person name="Willey D."/>
            <person name="Wilson R.K."/>
            <person name="Durbin R."/>
            <person name="Waterston R.H."/>
        </authorList>
    </citation>
    <scope>NUCLEOTIDE SEQUENCE [LARGE SCALE GENOMIC DNA]</scope>
    <source>
        <strain evidence="1 2">AF16</strain>
    </source>
</reference>
<dbReference type="CTD" id="68918922"/>
<dbReference type="AlphaFoldDB" id="B6IK46"/>
<dbReference type="Proteomes" id="UP000008549">
    <property type="component" value="Unassembled WGS sequence"/>
</dbReference>
<evidence type="ECO:0000313" key="1">
    <source>
        <dbReference type="EMBL" id="CAS00276.1"/>
    </source>
</evidence>
<gene>
    <name evidence="1" type="ORF">CBG27469</name>
    <name evidence="1" type="ORF">CBG_27469</name>
</gene>
<organism evidence="1 2">
    <name type="scientific">Caenorhabditis briggsae</name>
    <dbReference type="NCBI Taxonomy" id="6238"/>
    <lineage>
        <taxon>Eukaryota</taxon>
        <taxon>Metazoa</taxon>
        <taxon>Ecdysozoa</taxon>
        <taxon>Nematoda</taxon>
        <taxon>Chromadorea</taxon>
        <taxon>Rhabditida</taxon>
        <taxon>Rhabditina</taxon>
        <taxon>Rhabditomorpha</taxon>
        <taxon>Rhabditoidea</taxon>
        <taxon>Rhabditidae</taxon>
        <taxon>Peloderinae</taxon>
        <taxon>Caenorhabditis</taxon>
    </lineage>
</organism>
<dbReference type="KEGG" id="cbr:CBG_27469"/>
<dbReference type="HOGENOM" id="CLU_1636937_0_0_1"/>
<keyword evidence="2" id="KW-1185">Reference proteome</keyword>
<proteinExistence type="predicted"/>
<dbReference type="EMBL" id="HE600995">
    <property type="protein sequence ID" value="CAS00276.1"/>
    <property type="molecule type" value="Genomic_DNA"/>
</dbReference>
<protein>
    <submittedName>
        <fullName evidence="1">Protein CBG27469</fullName>
    </submittedName>
</protein>
<dbReference type="GeneID" id="68918922"/>
<reference evidence="1 2" key="2">
    <citation type="journal article" date="2011" name="PLoS Genet.">
        <title>Caenorhabditis briggsae recombinant inbred line genotypes reveal inter-strain incompatibility and the evolution of recombination.</title>
        <authorList>
            <person name="Ross J.A."/>
            <person name="Koboldt D.C."/>
            <person name="Staisch J.E."/>
            <person name="Chamberlin H.M."/>
            <person name="Gupta B.P."/>
            <person name="Miller R.D."/>
            <person name="Baird S.E."/>
            <person name="Haag E.S."/>
        </authorList>
    </citation>
    <scope>NUCLEOTIDE SEQUENCE [LARGE SCALE GENOMIC DNA]</scope>
    <source>
        <strain evidence="1 2">AF16</strain>
    </source>
</reference>
<accession>B6IK46</accession>
<sequence length="162" mass="19025">MPSFSATCQFLKDACFSSFTRPRPWTDDVIARKFYFWDFLRFPSSEILRFRIQRFSSSEIQEFRNFVKKIVPPNHNVVPLNEISCTPESLVDFTPESLYPRIFVPTNFVPPNHQFCTPKSVVPPCTPESLYPPPQFLAKERPETSFRFPTKLINIKRPKKKC</sequence>
<name>B6IK46_CAEBR</name>